<dbReference type="GO" id="GO:0032259">
    <property type="term" value="P:methylation"/>
    <property type="evidence" value="ECO:0007669"/>
    <property type="project" value="UniProtKB-KW"/>
</dbReference>
<sequence length="236" mass="27052">MQIKKPYLSPFSPIFIVEYNLHRQISKAVEKVIKSDRTGERWLDYGCGNRPYEYLFSGKAEYIGIDVEVSGRDKTLKLADYYYDGQKIPEKDCSFDGILTTQVLEHVVDPETYLMEAFRVLKPGGHLILSAPFVYQEHEQPYDFYRFSSFQIIKMLTKVGFEVSECKKTTGGLEAIAQLLSVWCISNLRPPIRGGTRLVSLLLCFPIQILGIFLQKIFTDSRELFLDVVVIAKKIA</sequence>
<accession>A0ABT2MUV2</accession>
<evidence type="ECO:0000313" key="1">
    <source>
        <dbReference type="EMBL" id="MCT7968525.1"/>
    </source>
</evidence>
<organism evidence="1 2">
    <name type="scientific">Laspinema palackyanum D2a</name>
    <dbReference type="NCBI Taxonomy" id="2953684"/>
    <lineage>
        <taxon>Bacteria</taxon>
        <taxon>Bacillati</taxon>
        <taxon>Cyanobacteriota</taxon>
        <taxon>Cyanophyceae</taxon>
        <taxon>Oscillatoriophycideae</taxon>
        <taxon>Oscillatoriales</taxon>
        <taxon>Laspinemataceae</taxon>
        <taxon>Laspinema</taxon>
        <taxon>Laspinema palackyanum</taxon>
    </lineage>
</organism>
<keyword evidence="2" id="KW-1185">Reference proteome</keyword>
<dbReference type="InterPro" id="IPR029063">
    <property type="entry name" value="SAM-dependent_MTases_sf"/>
</dbReference>
<dbReference type="Proteomes" id="UP001525890">
    <property type="component" value="Unassembled WGS sequence"/>
</dbReference>
<reference evidence="1 2" key="1">
    <citation type="journal article" date="2022" name="Front. Microbiol.">
        <title>High genomic differentiation and limited gene flow indicate recent cryptic speciation within the genus Laspinema (cyanobacteria).</title>
        <authorList>
            <person name="Stanojkovic A."/>
            <person name="Skoupy S."/>
            <person name="Skaloud P."/>
            <person name="Dvorak P."/>
        </authorList>
    </citation>
    <scope>NUCLEOTIDE SEQUENCE [LARGE SCALE GENOMIC DNA]</scope>
    <source>
        <strain evidence="1 2">D2a</strain>
    </source>
</reference>
<gene>
    <name evidence="1" type="ORF">NG799_19640</name>
</gene>
<protein>
    <submittedName>
        <fullName evidence="1">Class I SAM-dependent methyltransferase</fullName>
    </submittedName>
</protein>
<dbReference type="RefSeq" id="WP_368008039.1">
    <property type="nucleotide sequence ID" value="NZ_JAMXFF010000033.1"/>
</dbReference>
<dbReference type="EMBL" id="JAMXFF010000033">
    <property type="protein sequence ID" value="MCT7968525.1"/>
    <property type="molecule type" value="Genomic_DNA"/>
</dbReference>
<proteinExistence type="predicted"/>
<dbReference type="Pfam" id="PF13489">
    <property type="entry name" value="Methyltransf_23"/>
    <property type="match status" value="1"/>
</dbReference>
<comment type="caution">
    <text evidence="1">The sequence shown here is derived from an EMBL/GenBank/DDBJ whole genome shotgun (WGS) entry which is preliminary data.</text>
</comment>
<keyword evidence="1" id="KW-0808">Transferase</keyword>
<dbReference type="CDD" id="cd02440">
    <property type="entry name" value="AdoMet_MTases"/>
    <property type="match status" value="1"/>
</dbReference>
<name>A0ABT2MUV2_9CYAN</name>
<dbReference type="GO" id="GO:0008168">
    <property type="term" value="F:methyltransferase activity"/>
    <property type="evidence" value="ECO:0007669"/>
    <property type="project" value="UniProtKB-KW"/>
</dbReference>
<evidence type="ECO:0000313" key="2">
    <source>
        <dbReference type="Proteomes" id="UP001525890"/>
    </source>
</evidence>
<keyword evidence="1" id="KW-0489">Methyltransferase</keyword>
<dbReference type="Gene3D" id="3.40.50.150">
    <property type="entry name" value="Vaccinia Virus protein VP39"/>
    <property type="match status" value="1"/>
</dbReference>
<dbReference type="SUPFAM" id="SSF53335">
    <property type="entry name" value="S-adenosyl-L-methionine-dependent methyltransferases"/>
    <property type="match status" value="1"/>
</dbReference>